<proteinExistence type="predicted"/>
<dbReference type="EMBL" id="LK932319">
    <property type="protein sequence ID" value="CDS82833.1"/>
    <property type="molecule type" value="Genomic_DNA"/>
</dbReference>
<accession>A0A069A098</accession>
<organism evidence="1">
    <name type="scientific">Clostridioides difficile</name>
    <name type="common">Peptoclostridium difficile</name>
    <dbReference type="NCBI Taxonomy" id="1496"/>
    <lineage>
        <taxon>Bacteria</taxon>
        <taxon>Bacillati</taxon>
        <taxon>Bacillota</taxon>
        <taxon>Clostridia</taxon>
        <taxon>Peptostreptococcales</taxon>
        <taxon>Peptostreptococcaceae</taxon>
        <taxon>Clostridioides</taxon>
    </lineage>
</organism>
<sequence length="53" mass="5859">MVSKRGWLDGARPPDVFGQTVPFGKGTPKGVRRGRICNTALRIHVIVPRNCDK</sequence>
<reference evidence="1" key="1">
    <citation type="submission" date="2014-07" db="EMBL/GenBank/DDBJ databases">
        <authorList>
            <person name="Monot Marc"/>
        </authorList>
    </citation>
    <scope>NUCLEOTIDE SEQUENCE</scope>
    <source>
        <strain evidence="1">7032994</strain>
    </source>
</reference>
<protein>
    <submittedName>
        <fullName evidence="1">Uncharacterized protein</fullName>
    </submittedName>
</protein>
<name>A0A069A098_CLODI</name>
<evidence type="ECO:0000313" key="1">
    <source>
        <dbReference type="EMBL" id="CDS82833.1"/>
    </source>
</evidence>
<gene>
    <name evidence="1" type="ORF">BN1097_1140001</name>
</gene>
<dbReference type="AlphaFoldDB" id="A0A069A098"/>